<dbReference type="EMBL" id="WTPW01001422">
    <property type="protein sequence ID" value="KAF0436902.1"/>
    <property type="molecule type" value="Genomic_DNA"/>
</dbReference>
<accession>A0A8H4A5A8</accession>
<sequence length="9" mass="979">MVVTNKSNS</sequence>
<organism evidence="1 2">
    <name type="scientific">Gigaspora margarita</name>
    <dbReference type="NCBI Taxonomy" id="4874"/>
    <lineage>
        <taxon>Eukaryota</taxon>
        <taxon>Fungi</taxon>
        <taxon>Fungi incertae sedis</taxon>
        <taxon>Mucoromycota</taxon>
        <taxon>Glomeromycotina</taxon>
        <taxon>Glomeromycetes</taxon>
        <taxon>Diversisporales</taxon>
        <taxon>Gigasporaceae</taxon>
        <taxon>Gigaspora</taxon>
    </lineage>
</organism>
<dbReference type="Proteomes" id="UP000439903">
    <property type="component" value="Unassembled WGS sequence"/>
</dbReference>
<comment type="caution">
    <text evidence="1">The sequence shown here is derived from an EMBL/GenBank/DDBJ whole genome shotgun (WGS) entry which is preliminary data.</text>
</comment>
<keyword evidence="2" id="KW-1185">Reference proteome</keyword>
<evidence type="ECO:0000313" key="2">
    <source>
        <dbReference type="Proteomes" id="UP000439903"/>
    </source>
</evidence>
<feature type="non-terminal residue" evidence="1">
    <location>
        <position position="1"/>
    </location>
</feature>
<protein>
    <submittedName>
        <fullName evidence="1">Uncharacterized protein</fullName>
    </submittedName>
</protein>
<reference evidence="1 2" key="1">
    <citation type="journal article" date="2019" name="Environ. Microbiol.">
        <title>At the nexus of three kingdoms: the genome of the mycorrhizal fungus Gigaspora margarita provides insights into plant, endobacterial and fungal interactions.</title>
        <authorList>
            <person name="Venice F."/>
            <person name="Ghignone S."/>
            <person name="Salvioli di Fossalunga A."/>
            <person name="Amselem J."/>
            <person name="Novero M."/>
            <person name="Xianan X."/>
            <person name="Sedzielewska Toro K."/>
            <person name="Morin E."/>
            <person name="Lipzen A."/>
            <person name="Grigoriev I.V."/>
            <person name="Henrissat B."/>
            <person name="Martin F.M."/>
            <person name="Bonfante P."/>
        </authorList>
    </citation>
    <scope>NUCLEOTIDE SEQUENCE [LARGE SCALE GENOMIC DNA]</scope>
    <source>
        <strain evidence="1 2">BEG34</strain>
    </source>
</reference>
<name>A0A8H4A5A8_GIGMA</name>
<gene>
    <name evidence="1" type="ORF">F8M41_004611</name>
</gene>
<proteinExistence type="predicted"/>
<evidence type="ECO:0000313" key="1">
    <source>
        <dbReference type="EMBL" id="KAF0436902.1"/>
    </source>
</evidence>